<reference evidence="2" key="1">
    <citation type="submission" date="2019-10" db="EMBL/GenBank/DDBJ databases">
        <authorList>
            <consortium name="DOE Joint Genome Institute"/>
            <person name="Kuo A."/>
            <person name="Miyauchi S."/>
            <person name="Kiss E."/>
            <person name="Drula E."/>
            <person name="Kohler A."/>
            <person name="Sanchez-Garcia M."/>
            <person name="Andreopoulos B."/>
            <person name="Barry K.W."/>
            <person name="Bonito G."/>
            <person name="Buee M."/>
            <person name="Carver A."/>
            <person name="Chen C."/>
            <person name="Cichocki N."/>
            <person name="Clum A."/>
            <person name="Culley D."/>
            <person name="Crous P.W."/>
            <person name="Fauchery L."/>
            <person name="Girlanda M."/>
            <person name="Hayes R."/>
            <person name="Keri Z."/>
            <person name="LaButti K."/>
            <person name="Lipzen A."/>
            <person name="Lombard V."/>
            <person name="Magnuson J."/>
            <person name="Maillard F."/>
            <person name="Morin E."/>
            <person name="Murat C."/>
            <person name="Nolan M."/>
            <person name="Ohm R."/>
            <person name="Pangilinan J."/>
            <person name="Pereira M."/>
            <person name="Perotto S."/>
            <person name="Peter M."/>
            <person name="Riley R."/>
            <person name="Sitrit Y."/>
            <person name="Stielow B."/>
            <person name="Szollosi G."/>
            <person name="Zifcakova L."/>
            <person name="Stursova M."/>
            <person name="Spatafora J.W."/>
            <person name="Tedersoo L."/>
            <person name="Vaario L.-M."/>
            <person name="Yamada A."/>
            <person name="Yan M."/>
            <person name="Wang P."/>
            <person name="Xu J."/>
            <person name="Bruns T."/>
            <person name="Baldrian P."/>
            <person name="Vilgalys R."/>
            <person name="Henrissat B."/>
            <person name="Grigoriev I.V."/>
            <person name="Hibbett D."/>
            <person name="Nagy L.G."/>
            <person name="Martin F.M."/>
        </authorList>
    </citation>
    <scope>NUCLEOTIDE SEQUENCE</scope>
    <source>
        <strain evidence="2">BED1</strain>
    </source>
</reference>
<organism evidence="2 3">
    <name type="scientific">Boletus edulis BED1</name>
    <dbReference type="NCBI Taxonomy" id="1328754"/>
    <lineage>
        <taxon>Eukaryota</taxon>
        <taxon>Fungi</taxon>
        <taxon>Dikarya</taxon>
        <taxon>Basidiomycota</taxon>
        <taxon>Agaricomycotina</taxon>
        <taxon>Agaricomycetes</taxon>
        <taxon>Agaricomycetidae</taxon>
        <taxon>Boletales</taxon>
        <taxon>Boletineae</taxon>
        <taxon>Boletaceae</taxon>
        <taxon>Boletoideae</taxon>
        <taxon>Boletus</taxon>
    </lineage>
</organism>
<sequence length="115" mass="12867">MKADNVMTGSQVIPGLNLGEIVWSCRASLPEICTARVLYIRIDARQTRDTTWWSRLLSQHAETTITVPTISPKILSGSKRESKERTRGPRNTTSTIDGRSATTEMSDYLTQIQRG</sequence>
<feature type="compositionally biased region" description="Basic and acidic residues" evidence="1">
    <location>
        <begin position="78"/>
        <end position="87"/>
    </location>
</feature>
<feature type="region of interest" description="Disordered" evidence="1">
    <location>
        <begin position="72"/>
        <end position="115"/>
    </location>
</feature>
<gene>
    <name evidence="2" type="ORF">L210DRAFT_3539827</name>
</gene>
<evidence type="ECO:0000313" key="2">
    <source>
        <dbReference type="EMBL" id="KAF8440500.1"/>
    </source>
</evidence>
<evidence type="ECO:0000313" key="3">
    <source>
        <dbReference type="Proteomes" id="UP001194468"/>
    </source>
</evidence>
<accession>A0AAD4BVY2</accession>
<keyword evidence="3" id="KW-1185">Reference proteome</keyword>
<protein>
    <submittedName>
        <fullName evidence="2">Uncharacterized protein</fullName>
    </submittedName>
</protein>
<reference evidence="2" key="2">
    <citation type="journal article" date="2020" name="Nat. Commun.">
        <title>Large-scale genome sequencing of mycorrhizal fungi provides insights into the early evolution of symbiotic traits.</title>
        <authorList>
            <person name="Miyauchi S."/>
            <person name="Kiss E."/>
            <person name="Kuo A."/>
            <person name="Drula E."/>
            <person name="Kohler A."/>
            <person name="Sanchez-Garcia M."/>
            <person name="Morin E."/>
            <person name="Andreopoulos B."/>
            <person name="Barry K.W."/>
            <person name="Bonito G."/>
            <person name="Buee M."/>
            <person name="Carver A."/>
            <person name="Chen C."/>
            <person name="Cichocki N."/>
            <person name="Clum A."/>
            <person name="Culley D."/>
            <person name="Crous P.W."/>
            <person name="Fauchery L."/>
            <person name="Girlanda M."/>
            <person name="Hayes R.D."/>
            <person name="Keri Z."/>
            <person name="LaButti K."/>
            <person name="Lipzen A."/>
            <person name="Lombard V."/>
            <person name="Magnuson J."/>
            <person name="Maillard F."/>
            <person name="Murat C."/>
            <person name="Nolan M."/>
            <person name="Ohm R.A."/>
            <person name="Pangilinan J."/>
            <person name="Pereira M.F."/>
            <person name="Perotto S."/>
            <person name="Peter M."/>
            <person name="Pfister S."/>
            <person name="Riley R."/>
            <person name="Sitrit Y."/>
            <person name="Stielow J.B."/>
            <person name="Szollosi G."/>
            <person name="Zifcakova L."/>
            <person name="Stursova M."/>
            <person name="Spatafora J.W."/>
            <person name="Tedersoo L."/>
            <person name="Vaario L.M."/>
            <person name="Yamada A."/>
            <person name="Yan M."/>
            <person name="Wang P."/>
            <person name="Xu J."/>
            <person name="Bruns T."/>
            <person name="Baldrian P."/>
            <person name="Vilgalys R."/>
            <person name="Dunand C."/>
            <person name="Henrissat B."/>
            <person name="Grigoriev I.V."/>
            <person name="Hibbett D."/>
            <person name="Nagy L.G."/>
            <person name="Martin F.M."/>
        </authorList>
    </citation>
    <scope>NUCLEOTIDE SEQUENCE</scope>
    <source>
        <strain evidence="2">BED1</strain>
    </source>
</reference>
<dbReference type="Proteomes" id="UP001194468">
    <property type="component" value="Unassembled WGS sequence"/>
</dbReference>
<feature type="non-terminal residue" evidence="2">
    <location>
        <position position="115"/>
    </location>
</feature>
<comment type="caution">
    <text evidence="2">The sequence shown here is derived from an EMBL/GenBank/DDBJ whole genome shotgun (WGS) entry which is preliminary data.</text>
</comment>
<feature type="compositionally biased region" description="Polar residues" evidence="1">
    <location>
        <begin position="89"/>
        <end position="115"/>
    </location>
</feature>
<evidence type="ECO:0000256" key="1">
    <source>
        <dbReference type="SAM" id="MobiDB-lite"/>
    </source>
</evidence>
<proteinExistence type="predicted"/>
<name>A0AAD4BVY2_BOLED</name>
<dbReference type="EMBL" id="WHUW01000012">
    <property type="protein sequence ID" value="KAF8440500.1"/>
    <property type="molecule type" value="Genomic_DNA"/>
</dbReference>
<dbReference type="AlphaFoldDB" id="A0AAD4BVY2"/>